<reference evidence="3 4" key="1">
    <citation type="submission" date="2014-02" db="EMBL/GenBank/DDBJ databases">
        <title>Draft genome sequence of Lysinibacillus manganicus DSM 26584T.</title>
        <authorList>
            <person name="Zhang F."/>
            <person name="Wang G."/>
            <person name="Zhang L."/>
        </authorList>
    </citation>
    <scope>NUCLEOTIDE SEQUENCE [LARGE SCALE GENOMIC DNA]</scope>
    <source>
        <strain evidence="3 4">DSM 26584</strain>
    </source>
</reference>
<dbReference type="AlphaFoldDB" id="A0A0A3HPN5"/>
<dbReference type="STRING" id="1384049.CD29_18615"/>
<feature type="chain" id="PRO_5002001161" description="YusW-like protein" evidence="2">
    <location>
        <begin position="24"/>
        <end position="175"/>
    </location>
</feature>
<keyword evidence="2" id="KW-0732">Signal</keyword>
<dbReference type="InterPro" id="IPR025623">
    <property type="entry name" value="YusW"/>
</dbReference>
<name>A0A0A3HPN5_9BACL</name>
<evidence type="ECO:0000313" key="3">
    <source>
        <dbReference type="EMBL" id="KGR74334.1"/>
    </source>
</evidence>
<evidence type="ECO:0008006" key="5">
    <source>
        <dbReference type="Google" id="ProtNLM"/>
    </source>
</evidence>
<dbReference type="PROSITE" id="PS51257">
    <property type="entry name" value="PROKAR_LIPOPROTEIN"/>
    <property type="match status" value="1"/>
</dbReference>
<sequence>MKKRTVLLTVPVLAIFLAGCGNDDKVTDVPDNAPVEGTTANTQNQTNNTTTNNQGETSQTATNTTQTTNAAFNFTNFDLDVEYENNQEYDVDYDNEQNGMEAEIKDDRQNSQLKGDEAFAVLSPIFESLKFDKNTSDEEVISEVMNAFNLDENYKTFELEVKFTDGTEKEYKVTK</sequence>
<proteinExistence type="predicted"/>
<evidence type="ECO:0000256" key="2">
    <source>
        <dbReference type="SAM" id="SignalP"/>
    </source>
</evidence>
<evidence type="ECO:0000256" key="1">
    <source>
        <dbReference type="SAM" id="MobiDB-lite"/>
    </source>
</evidence>
<gene>
    <name evidence="3" type="ORF">CD29_18615</name>
</gene>
<feature type="compositionally biased region" description="Low complexity" evidence="1">
    <location>
        <begin position="38"/>
        <end position="64"/>
    </location>
</feature>
<accession>A0A0A3HPN5</accession>
<feature type="region of interest" description="Disordered" evidence="1">
    <location>
        <begin position="21"/>
        <end position="64"/>
    </location>
</feature>
<dbReference type="OrthoDB" id="2452750at2"/>
<dbReference type="EMBL" id="JPVN01000036">
    <property type="protein sequence ID" value="KGR74334.1"/>
    <property type="molecule type" value="Genomic_DNA"/>
</dbReference>
<dbReference type="eggNOG" id="ENOG50337H0">
    <property type="taxonomic scope" value="Bacteria"/>
</dbReference>
<feature type="signal peptide" evidence="2">
    <location>
        <begin position="1"/>
        <end position="23"/>
    </location>
</feature>
<evidence type="ECO:0000313" key="4">
    <source>
        <dbReference type="Proteomes" id="UP000030416"/>
    </source>
</evidence>
<comment type="caution">
    <text evidence="3">The sequence shown here is derived from an EMBL/GenBank/DDBJ whole genome shotgun (WGS) entry which is preliminary data.</text>
</comment>
<dbReference type="Pfam" id="PF14039">
    <property type="entry name" value="YusW"/>
    <property type="match status" value="1"/>
</dbReference>
<dbReference type="RefSeq" id="WP_036189977.1">
    <property type="nucleotide sequence ID" value="NZ_AVDA01000036.1"/>
</dbReference>
<keyword evidence="4" id="KW-1185">Reference proteome</keyword>
<protein>
    <recommendedName>
        <fullName evidence="5">YusW-like protein</fullName>
    </recommendedName>
</protein>
<organism evidence="3 4">
    <name type="scientific">Ureibacillus manganicus DSM 26584</name>
    <dbReference type="NCBI Taxonomy" id="1384049"/>
    <lineage>
        <taxon>Bacteria</taxon>
        <taxon>Bacillati</taxon>
        <taxon>Bacillota</taxon>
        <taxon>Bacilli</taxon>
        <taxon>Bacillales</taxon>
        <taxon>Caryophanaceae</taxon>
        <taxon>Ureibacillus</taxon>
    </lineage>
</organism>
<dbReference type="Proteomes" id="UP000030416">
    <property type="component" value="Unassembled WGS sequence"/>
</dbReference>